<protein>
    <submittedName>
        <fullName evidence="2">NmrA family transcriptional regulator</fullName>
    </submittedName>
</protein>
<sequence length="200" mass="21286">MRIVVFGSTGRTGRLVVSRAARLEHQVVAFTRGTPPPDGASRVVIGDPHDPRAVREAVAGADAVISTLPGGDRRAPRFVADATRTIVTAMSDLGVRRVVVTSAYPIVADRPRPAVGLLRLLLATPYADVAAMERIVSSSDLDWTILRLNRLTDGPATGEPQVTRELFARPRALSRADAAALLLQAVQTPDLIRTAVNISG</sequence>
<dbReference type="EMBL" id="BMNH01000004">
    <property type="protein sequence ID" value="GGO66566.1"/>
    <property type="molecule type" value="Genomic_DNA"/>
</dbReference>
<reference evidence="2" key="2">
    <citation type="submission" date="2020-09" db="EMBL/GenBank/DDBJ databases">
        <authorList>
            <person name="Sun Q."/>
            <person name="Zhou Y."/>
        </authorList>
    </citation>
    <scope>NUCLEOTIDE SEQUENCE</scope>
    <source>
        <strain evidence="2">CGMCC 4.7368</strain>
    </source>
</reference>
<dbReference type="Proteomes" id="UP000646523">
    <property type="component" value="Unassembled WGS sequence"/>
</dbReference>
<feature type="domain" description="NAD(P)-binding" evidence="1">
    <location>
        <begin position="7"/>
        <end position="189"/>
    </location>
</feature>
<evidence type="ECO:0000259" key="1">
    <source>
        <dbReference type="Pfam" id="PF13460"/>
    </source>
</evidence>
<dbReference type="InterPro" id="IPR036291">
    <property type="entry name" value="NAD(P)-bd_dom_sf"/>
</dbReference>
<accession>A0A917YUH4</accession>
<dbReference type="InterPro" id="IPR016040">
    <property type="entry name" value="NAD(P)-bd_dom"/>
</dbReference>
<comment type="caution">
    <text evidence="2">The sequence shown here is derived from an EMBL/GenBank/DDBJ whole genome shotgun (WGS) entry which is preliminary data.</text>
</comment>
<keyword evidence="3" id="KW-1185">Reference proteome</keyword>
<dbReference type="RefSeq" id="WP_189123806.1">
    <property type="nucleotide sequence ID" value="NZ_BMNH01000004.1"/>
</dbReference>
<gene>
    <name evidence="2" type="ORF">GCM10012289_20890</name>
</gene>
<dbReference type="PANTHER" id="PTHR43355:SF2">
    <property type="entry name" value="FLAVIN REDUCTASE (NADPH)"/>
    <property type="match status" value="1"/>
</dbReference>
<dbReference type="GO" id="GO:0042602">
    <property type="term" value="F:riboflavin reductase (NADPH) activity"/>
    <property type="evidence" value="ECO:0007669"/>
    <property type="project" value="TreeGrafter"/>
</dbReference>
<proteinExistence type="predicted"/>
<reference evidence="2" key="1">
    <citation type="journal article" date="2014" name="Int. J. Syst. Evol. Microbiol.">
        <title>Complete genome sequence of Corynebacterium casei LMG S-19264T (=DSM 44701T), isolated from a smear-ripened cheese.</title>
        <authorList>
            <consortium name="US DOE Joint Genome Institute (JGI-PGF)"/>
            <person name="Walter F."/>
            <person name="Albersmeier A."/>
            <person name="Kalinowski J."/>
            <person name="Ruckert C."/>
        </authorList>
    </citation>
    <scope>NUCLEOTIDE SEQUENCE</scope>
    <source>
        <strain evidence="2">CGMCC 4.7368</strain>
    </source>
</reference>
<dbReference type="Pfam" id="PF13460">
    <property type="entry name" value="NAD_binding_10"/>
    <property type="match status" value="1"/>
</dbReference>
<name>A0A917YUH4_9ACTN</name>
<evidence type="ECO:0000313" key="3">
    <source>
        <dbReference type="Proteomes" id="UP000646523"/>
    </source>
</evidence>
<dbReference type="Gene3D" id="3.40.50.720">
    <property type="entry name" value="NAD(P)-binding Rossmann-like Domain"/>
    <property type="match status" value="1"/>
</dbReference>
<dbReference type="AlphaFoldDB" id="A0A917YUH4"/>
<evidence type="ECO:0000313" key="2">
    <source>
        <dbReference type="EMBL" id="GGO66566.1"/>
    </source>
</evidence>
<organism evidence="2 3">
    <name type="scientific">Nonomuraea cavernae</name>
    <dbReference type="NCBI Taxonomy" id="2045107"/>
    <lineage>
        <taxon>Bacteria</taxon>
        <taxon>Bacillati</taxon>
        <taxon>Actinomycetota</taxon>
        <taxon>Actinomycetes</taxon>
        <taxon>Streptosporangiales</taxon>
        <taxon>Streptosporangiaceae</taxon>
        <taxon>Nonomuraea</taxon>
    </lineage>
</organism>
<dbReference type="GO" id="GO:0004074">
    <property type="term" value="F:biliverdin reductase [NAD(P)H] activity"/>
    <property type="evidence" value="ECO:0007669"/>
    <property type="project" value="TreeGrafter"/>
</dbReference>
<dbReference type="SUPFAM" id="SSF51735">
    <property type="entry name" value="NAD(P)-binding Rossmann-fold domains"/>
    <property type="match status" value="1"/>
</dbReference>
<dbReference type="InterPro" id="IPR051606">
    <property type="entry name" value="Polyketide_Oxido-like"/>
</dbReference>
<dbReference type="PANTHER" id="PTHR43355">
    <property type="entry name" value="FLAVIN REDUCTASE (NADPH)"/>
    <property type="match status" value="1"/>
</dbReference>